<dbReference type="KEGG" id="mff:MFFC18_33880"/>
<proteinExistence type="predicted"/>
<keyword evidence="2" id="KW-1185">Reference proteome</keyword>
<reference evidence="1 2" key="1">
    <citation type="submission" date="2019-08" db="EMBL/GenBank/DDBJ databases">
        <title>Deep-cultivation of Planctomycetes and their phenomic and genomic characterization uncovers novel biology.</title>
        <authorList>
            <person name="Wiegand S."/>
            <person name="Jogler M."/>
            <person name="Boedeker C."/>
            <person name="Pinto D."/>
            <person name="Vollmers J."/>
            <person name="Rivas-Marin E."/>
            <person name="Kohn T."/>
            <person name="Peeters S.H."/>
            <person name="Heuer A."/>
            <person name="Rast P."/>
            <person name="Oberbeckmann S."/>
            <person name="Bunk B."/>
            <person name="Jeske O."/>
            <person name="Meyerdierks A."/>
            <person name="Storesund J.E."/>
            <person name="Kallscheuer N."/>
            <person name="Luecker S."/>
            <person name="Lage O.M."/>
            <person name="Pohl T."/>
            <person name="Merkel B.J."/>
            <person name="Hornburger P."/>
            <person name="Mueller R.-W."/>
            <person name="Bruemmer F."/>
            <person name="Labrenz M."/>
            <person name="Spormann A.M."/>
            <person name="Op den Camp H."/>
            <person name="Overmann J."/>
            <person name="Amann R."/>
            <person name="Jetten M.S.M."/>
            <person name="Mascher T."/>
            <person name="Medema M.H."/>
            <person name="Devos D.P."/>
            <person name="Kaster A.-K."/>
            <person name="Ovreas L."/>
            <person name="Rohde M."/>
            <person name="Galperin M.Y."/>
            <person name="Jogler C."/>
        </authorList>
    </citation>
    <scope>NUCLEOTIDE SEQUENCE [LARGE SCALE GENOMIC DNA]</scope>
    <source>
        <strain evidence="1 2">FC18</strain>
    </source>
</reference>
<dbReference type="EMBL" id="CP042912">
    <property type="protein sequence ID" value="QEG23489.1"/>
    <property type="molecule type" value="Genomic_DNA"/>
</dbReference>
<dbReference type="GO" id="GO:0016787">
    <property type="term" value="F:hydrolase activity"/>
    <property type="evidence" value="ECO:0007669"/>
    <property type="project" value="UniProtKB-KW"/>
</dbReference>
<dbReference type="STRING" id="980251.GCA_001642875_02686"/>
<dbReference type="SUPFAM" id="SSF53474">
    <property type="entry name" value="alpha/beta-Hydrolases"/>
    <property type="match status" value="1"/>
</dbReference>
<dbReference type="PANTHER" id="PTHR37946:SF1">
    <property type="entry name" value="SLL1969 PROTEIN"/>
    <property type="match status" value="1"/>
</dbReference>
<evidence type="ECO:0000313" key="1">
    <source>
        <dbReference type="EMBL" id="QEG23489.1"/>
    </source>
</evidence>
<evidence type="ECO:0000313" key="2">
    <source>
        <dbReference type="Proteomes" id="UP000322214"/>
    </source>
</evidence>
<dbReference type="Gene3D" id="3.40.50.1820">
    <property type="entry name" value="alpha/beta hydrolase"/>
    <property type="match status" value="1"/>
</dbReference>
<dbReference type="PANTHER" id="PTHR37946">
    <property type="entry name" value="SLL1969 PROTEIN"/>
    <property type="match status" value="1"/>
</dbReference>
<dbReference type="AlphaFoldDB" id="A0A5B9PDF3"/>
<accession>A0A5B9PDF3</accession>
<dbReference type="Proteomes" id="UP000322214">
    <property type="component" value="Chromosome"/>
</dbReference>
<dbReference type="InterPro" id="IPR029058">
    <property type="entry name" value="AB_hydrolase_fold"/>
</dbReference>
<dbReference type="OrthoDB" id="869379at2"/>
<dbReference type="RefSeq" id="WP_148618912.1">
    <property type="nucleotide sequence ID" value="NZ_CP042912.1"/>
</dbReference>
<keyword evidence="1" id="KW-0378">Hydrolase</keyword>
<protein>
    <submittedName>
        <fullName evidence="1">Alpha/beta hydrolase family protein</fullName>
    </submittedName>
</protein>
<name>A0A5B9PDF3_9BACT</name>
<sequence length="664" mass="74319">MCAVTFMGCLMLAGCQLNQENVIRRVAAISRLGNGPIVEVTPIKRTSPLTQIRSYVSGPQKPGERTIRLLRTYNLEQRLYSDPDQVIEWLGELVKDSPTLEEVHALAEICKLRADWLIATGDPSNATGLYAYAIVHAHQFLFDTNPNLKRNAYDPQFRSICDVYNESLAGILRISSSESTLLPGHRFRIGDDQLACEIEFQVEGRWKDQHFERFELVNDYETSGIDNQYRTYGLGVPLIAICKTEETGAREDRYYPPSLTLPLTAFCEITESGDPNVRKAVVKLYDPLETTFVNHRDVTVPLESDLTTPLAYHLNDPLLNSGLLATATLINGELADGIHGMYMMAPYDPTKIPVVMVHGIWSSPVTWAHMFNDLRAIPEIHENYQFWFYAYPTGQPFWISAQQMREDLVTIRRELDPGQDSPVLDDMILVGHSMGGLVSQLQVIDSGDQFWNELVSERPFEELGGDPETVQRLRDTFFFKANASVDRVVMIGTPNHGSSTANATTRWLGQKLFTLPAFLGTDFEKLVRENPDVLGDGELLTTNTSVDALAEDCPIFDVMNRGKRPADVKFHNIIGQVPKRGLLLASSQPGDGDGVVSVESAKSEFADSEVVVNSEHSKIHQHPSCILEVRKILTENLVEKNLIRSRKFPEIPAAWESPATESPD</sequence>
<organism evidence="1 2">
    <name type="scientific">Mariniblastus fucicola</name>
    <dbReference type="NCBI Taxonomy" id="980251"/>
    <lineage>
        <taxon>Bacteria</taxon>
        <taxon>Pseudomonadati</taxon>
        <taxon>Planctomycetota</taxon>
        <taxon>Planctomycetia</taxon>
        <taxon>Pirellulales</taxon>
        <taxon>Pirellulaceae</taxon>
        <taxon>Mariniblastus</taxon>
    </lineage>
</organism>
<gene>
    <name evidence="1" type="ORF">MFFC18_33880</name>
</gene>